<evidence type="ECO:0000313" key="2">
    <source>
        <dbReference type="EMBL" id="NYI03528.1"/>
    </source>
</evidence>
<gene>
    <name evidence="2" type="ORF">FHU37_000471</name>
</gene>
<feature type="transmembrane region" description="Helical" evidence="1">
    <location>
        <begin position="109"/>
        <end position="126"/>
    </location>
</feature>
<dbReference type="Gene3D" id="1.20.144.10">
    <property type="entry name" value="Phosphatidic acid phosphatase type 2/haloperoxidase"/>
    <property type="match status" value="1"/>
</dbReference>
<feature type="transmembrane region" description="Helical" evidence="1">
    <location>
        <begin position="45"/>
        <end position="65"/>
    </location>
</feature>
<feature type="transmembrane region" description="Helical" evidence="1">
    <location>
        <begin position="12"/>
        <end position="33"/>
    </location>
</feature>
<keyword evidence="1" id="KW-1133">Transmembrane helix</keyword>
<dbReference type="Proteomes" id="UP000567795">
    <property type="component" value="Unassembled WGS sequence"/>
</dbReference>
<keyword evidence="1" id="KW-0812">Transmembrane</keyword>
<proteinExistence type="predicted"/>
<accession>A0A852ZZH8</accession>
<feature type="transmembrane region" description="Helical" evidence="1">
    <location>
        <begin position="176"/>
        <end position="196"/>
    </location>
</feature>
<evidence type="ECO:0000313" key="3">
    <source>
        <dbReference type="Proteomes" id="UP000567795"/>
    </source>
</evidence>
<dbReference type="RefSeq" id="WP_179812565.1">
    <property type="nucleotide sequence ID" value="NZ_JACBZD010000001.1"/>
</dbReference>
<dbReference type="AlphaFoldDB" id="A0A852ZZH8"/>
<feature type="transmembrane region" description="Helical" evidence="1">
    <location>
        <begin position="85"/>
        <end position="103"/>
    </location>
</feature>
<feature type="transmembrane region" description="Helical" evidence="1">
    <location>
        <begin position="138"/>
        <end position="156"/>
    </location>
</feature>
<dbReference type="EMBL" id="JACBZD010000001">
    <property type="protein sequence ID" value="NYI03528.1"/>
    <property type="molecule type" value="Genomic_DNA"/>
</dbReference>
<reference evidence="2 3" key="1">
    <citation type="submission" date="2020-07" db="EMBL/GenBank/DDBJ databases">
        <title>Sequencing the genomes of 1000 actinobacteria strains.</title>
        <authorList>
            <person name="Klenk H.-P."/>
        </authorList>
    </citation>
    <scope>NUCLEOTIDE SEQUENCE [LARGE SCALE GENOMIC DNA]</scope>
    <source>
        <strain evidence="2 3">DSM 42178</strain>
    </source>
</reference>
<keyword evidence="1" id="KW-0472">Membrane</keyword>
<evidence type="ECO:0000256" key="1">
    <source>
        <dbReference type="SAM" id="Phobius"/>
    </source>
</evidence>
<keyword evidence="3" id="KW-1185">Reference proteome</keyword>
<sequence length="198" mass="20416">MTPSAVHRPSRAARLVSEVLAPANLALVLPPVVGWHATRPDPAGLAWGLFTSLACGLLPLVYVLYGCRRRWWDWAGARRRSRQPAILGTGVSVLFGTVVLAVAEAPPVLSALGVGLLVGLLAVGAITARWKISLHTSIAAGAATVLVLLFGVAAWWTAPPVLLVGWARLRLRAHSLGQVVAGALLGGGVAVGIVGMGG</sequence>
<protein>
    <submittedName>
        <fullName evidence="2">Membrane-associated phospholipid phosphatase</fullName>
    </submittedName>
</protein>
<name>A0A852ZZH8_9ACTN</name>
<comment type="caution">
    <text evidence="2">The sequence shown here is derived from an EMBL/GenBank/DDBJ whole genome shotgun (WGS) entry which is preliminary data.</text>
</comment>
<organism evidence="2 3">
    <name type="scientific">Allostreptomyces psammosilenae</name>
    <dbReference type="NCBI Taxonomy" id="1892865"/>
    <lineage>
        <taxon>Bacteria</taxon>
        <taxon>Bacillati</taxon>
        <taxon>Actinomycetota</taxon>
        <taxon>Actinomycetes</taxon>
        <taxon>Kitasatosporales</taxon>
        <taxon>Streptomycetaceae</taxon>
        <taxon>Allostreptomyces</taxon>
    </lineage>
</organism>